<dbReference type="AlphaFoldDB" id="A0A1R2B499"/>
<proteinExistence type="predicted"/>
<keyword evidence="2" id="KW-1185">Reference proteome</keyword>
<protein>
    <submittedName>
        <fullName evidence="1">Uncharacterized protein</fullName>
    </submittedName>
</protein>
<evidence type="ECO:0000313" key="1">
    <source>
        <dbReference type="EMBL" id="OMJ71592.1"/>
    </source>
</evidence>
<organism evidence="1 2">
    <name type="scientific">Stentor coeruleus</name>
    <dbReference type="NCBI Taxonomy" id="5963"/>
    <lineage>
        <taxon>Eukaryota</taxon>
        <taxon>Sar</taxon>
        <taxon>Alveolata</taxon>
        <taxon>Ciliophora</taxon>
        <taxon>Postciliodesmatophora</taxon>
        <taxon>Heterotrichea</taxon>
        <taxon>Heterotrichida</taxon>
        <taxon>Stentoridae</taxon>
        <taxon>Stentor</taxon>
    </lineage>
</organism>
<evidence type="ECO:0000313" key="2">
    <source>
        <dbReference type="Proteomes" id="UP000187209"/>
    </source>
</evidence>
<accession>A0A1R2B499</accession>
<name>A0A1R2B499_9CILI</name>
<comment type="caution">
    <text evidence="1">The sequence shown here is derived from an EMBL/GenBank/DDBJ whole genome shotgun (WGS) entry which is preliminary data.</text>
</comment>
<reference evidence="1 2" key="1">
    <citation type="submission" date="2016-11" db="EMBL/GenBank/DDBJ databases">
        <title>The macronuclear genome of Stentor coeruleus: a giant cell with tiny introns.</title>
        <authorList>
            <person name="Slabodnick M."/>
            <person name="Ruby J.G."/>
            <person name="Reiff S.B."/>
            <person name="Swart E.C."/>
            <person name="Gosai S."/>
            <person name="Prabakaran S."/>
            <person name="Witkowska E."/>
            <person name="Larue G.E."/>
            <person name="Fisher S."/>
            <person name="Freeman R.M."/>
            <person name="Gunawardena J."/>
            <person name="Chu W."/>
            <person name="Stover N.A."/>
            <person name="Gregory B.D."/>
            <person name="Nowacki M."/>
            <person name="Derisi J."/>
            <person name="Roy S.W."/>
            <person name="Marshall W.F."/>
            <person name="Sood P."/>
        </authorList>
    </citation>
    <scope>NUCLEOTIDE SEQUENCE [LARGE SCALE GENOMIC DNA]</scope>
    <source>
        <strain evidence="1">WM001</strain>
    </source>
</reference>
<gene>
    <name evidence="1" type="ORF">SteCoe_30159</name>
</gene>
<dbReference type="Proteomes" id="UP000187209">
    <property type="component" value="Unassembled WGS sequence"/>
</dbReference>
<sequence length="149" mass="17291">MEKDLDFLNRVQGLKLILIDDEERISYYELPQNLESLNKIEDIFLINGKQVTFSYEDLNDDGKIKIINSFLDYKYALKSLTGQGLLVYVDVKASEEDKEVWKCRQCGKSKINPENRNCPDCDTQKQVKKLCRQIGYDRKIVLIGGGKLY</sequence>
<dbReference type="EMBL" id="MPUH01000976">
    <property type="protein sequence ID" value="OMJ71592.1"/>
    <property type="molecule type" value="Genomic_DNA"/>
</dbReference>